<dbReference type="PRINTS" id="PR01270">
    <property type="entry name" value="HDASUPER"/>
</dbReference>
<organism evidence="16 17">
    <name type="scientific">Acanthaster planci</name>
    <name type="common">Crown-of-thorns starfish</name>
    <dbReference type="NCBI Taxonomy" id="133434"/>
    <lineage>
        <taxon>Eukaryota</taxon>
        <taxon>Metazoa</taxon>
        <taxon>Echinodermata</taxon>
        <taxon>Eleutherozoa</taxon>
        <taxon>Asterozoa</taxon>
        <taxon>Asteroidea</taxon>
        <taxon>Valvatacea</taxon>
        <taxon>Valvatida</taxon>
        <taxon>Acanthasteridae</taxon>
        <taxon>Acanthaster</taxon>
    </lineage>
</organism>
<reference evidence="17" key="1">
    <citation type="submission" date="2025-08" db="UniProtKB">
        <authorList>
            <consortium name="RefSeq"/>
        </authorList>
    </citation>
    <scope>IDENTIFICATION</scope>
</reference>
<dbReference type="PANTHER" id="PTHR10625">
    <property type="entry name" value="HISTONE DEACETYLASE HDAC1-RELATED"/>
    <property type="match status" value="1"/>
</dbReference>
<evidence type="ECO:0000313" key="16">
    <source>
        <dbReference type="Proteomes" id="UP000694845"/>
    </source>
</evidence>
<dbReference type="AlphaFoldDB" id="A0A8B7ZEE9"/>
<protein>
    <recommendedName>
        <fullName evidence="13">Histone deacetylase 11</fullName>
        <ecNumber evidence="3">3.5.1.98</ecNumber>
    </recommendedName>
</protein>
<dbReference type="GO" id="GO:0040029">
    <property type="term" value="P:epigenetic regulation of gene expression"/>
    <property type="evidence" value="ECO:0007669"/>
    <property type="project" value="TreeGrafter"/>
</dbReference>
<evidence type="ECO:0000313" key="17">
    <source>
        <dbReference type="RefSeq" id="XP_022104033.1"/>
    </source>
</evidence>
<comment type="catalytic activity">
    <reaction evidence="10">
        <text>N(6)-acetyl-L-lysyl-[histone] + H2O = L-lysyl-[histone] + acetate</text>
        <dbReference type="Rhea" id="RHEA:58196"/>
        <dbReference type="Rhea" id="RHEA-COMP:9845"/>
        <dbReference type="Rhea" id="RHEA-COMP:11338"/>
        <dbReference type="ChEBI" id="CHEBI:15377"/>
        <dbReference type="ChEBI" id="CHEBI:29969"/>
        <dbReference type="ChEBI" id="CHEBI:30089"/>
        <dbReference type="ChEBI" id="CHEBI:61930"/>
        <dbReference type="EC" id="3.5.1.98"/>
    </reaction>
</comment>
<evidence type="ECO:0000256" key="11">
    <source>
        <dbReference type="ARBA" id="ARBA00059784"/>
    </source>
</evidence>
<dbReference type="Proteomes" id="UP000694845">
    <property type="component" value="Unplaced"/>
</dbReference>
<evidence type="ECO:0000256" key="1">
    <source>
        <dbReference type="ARBA" id="ARBA00004123"/>
    </source>
</evidence>
<gene>
    <name evidence="17" type="primary">LOC110986466</name>
</gene>
<feature type="compositionally biased region" description="Low complexity" evidence="14">
    <location>
        <begin position="46"/>
        <end position="57"/>
    </location>
</feature>
<comment type="similarity">
    <text evidence="2">Belongs to the histone deacetylase family.</text>
</comment>
<dbReference type="InterPro" id="IPR044150">
    <property type="entry name" value="HDAC_classIV"/>
</dbReference>
<dbReference type="InterPro" id="IPR023801">
    <property type="entry name" value="His_deacetylse_dom"/>
</dbReference>
<evidence type="ECO:0000256" key="6">
    <source>
        <dbReference type="ARBA" id="ARBA00022853"/>
    </source>
</evidence>
<dbReference type="FunFam" id="3.40.800.20:FF:000009">
    <property type="entry name" value="Histone deacetylase 11"/>
    <property type="match status" value="1"/>
</dbReference>
<keyword evidence="6" id="KW-0156">Chromatin regulator</keyword>
<evidence type="ECO:0000256" key="3">
    <source>
        <dbReference type="ARBA" id="ARBA00012111"/>
    </source>
</evidence>
<name>A0A8B7ZEE9_ACAPL</name>
<evidence type="ECO:0000256" key="5">
    <source>
        <dbReference type="ARBA" id="ARBA00022801"/>
    </source>
</evidence>
<accession>A0A8B7ZEE9</accession>
<comment type="subunit">
    <text evidence="12">Interacts with HDAC6.</text>
</comment>
<dbReference type="GO" id="GO:0000118">
    <property type="term" value="C:histone deacetylase complex"/>
    <property type="evidence" value="ECO:0007669"/>
    <property type="project" value="UniProtKB-ARBA"/>
</dbReference>
<dbReference type="InterPro" id="IPR000286">
    <property type="entry name" value="HDACs"/>
</dbReference>
<evidence type="ECO:0000256" key="7">
    <source>
        <dbReference type="ARBA" id="ARBA00023015"/>
    </source>
</evidence>
<dbReference type="OrthoDB" id="437693at2759"/>
<evidence type="ECO:0000259" key="15">
    <source>
        <dbReference type="Pfam" id="PF00850"/>
    </source>
</evidence>
<keyword evidence="16" id="KW-1185">Reference proteome</keyword>
<sequence>MASCVGESPQDKASVGGGNCSHACESFPHDSEKPQGIADIEKPSDDQSQQQSQPGDQTVPEHQSQPHRTKLFVRVEDKQWPIVYSPDYNIGFLGLEKLHPFDSGKWGKVFNFLKEKGMLSDETIIRPSEATTEDLLVVHTKKYLDSLRENIARAIPEWSVTVATITEVPPVALLPNVVVQRKVLKPLRTQTGGTILAGKLAMERGWAINIGGGFHHCSSDRGGGFCAYADITLAIKFLLQLGMVKKVMIIDLDAHQGNGHERDFMNMQDTVYILDMYNRSIYPHDGYAKRGIRQKVELDFFTDDGPFLRAVDKYFKKALEEFLPDLIVYNAGTDILEGDPLGALSISPEGIIQRDQLVFEIARRRERPIPLLMVTSGGYQRNNASIIADSILNLRRLKLIECPQAEEHLKAQVQPASRESDVDTGAANANPTGTRSWRSWFSFKK</sequence>
<dbReference type="InterPro" id="IPR037138">
    <property type="entry name" value="His_deacetylse_dom_sf"/>
</dbReference>
<dbReference type="InterPro" id="IPR023696">
    <property type="entry name" value="Ureohydrolase_dom_sf"/>
</dbReference>
<comment type="subcellular location">
    <subcellularLocation>
        <location evidence="1">Nucleus</location>
    </subcellularLocation>
</comment>
<evidence type="ECO:0000256" key="12">
    <source>
        <dbReference type="ARBA" id="ARBA00065154"/>
    </source>
</evidence>
<evidence type="ECO:0000256" key="13">
    <source>
        <dbReference type="ARBA" id="ARBA00072450"/>
    </source>
</evidence>
<keyword evidence="4" id="KW-0678">Repressor</keyword>
<feature type="region of interest" description="Disordered" evidence="14">
    <location>
        <begin position="1"/>
        <end position="68"/>
    </location>
</feature>
<dbReference type="RefSeq" id="XP_022104033.1">
    <property type="nucleotide sequence ID" value="XM_022248341.1"/>
</dbReference>
<keyword evidence="7" id="KW-0805">Transcription regulation</keyword>
<proteinExistence type="inferred from homology"/>
<dbReference type="Pfam" id="PF00850">
    <property type="entry name" value="Hist_deacetyl"/>
    <property type="match status" value="1"/>
</dbReference>
<dbReference type="GO" id="GO:0141221">
    <property type="term" value="F:histone deacetylase activity, hydrolytic mechanism"/>
    <property type="evidence" value="ECO:0007669"/>
    <property type="project" value="UniProtKB-EC"/>
</dbReference>
<feature type="region of interest" description="Disordered" evidence="14">
    <location>
        <begin position="414"/>
        <end position="433"/>
    </location>
</feature>
<keyword evidence="5" id="KW-0378">Hydrolase</keyword>
<dbReference type="CDD" id="cd09993">
    <property type="entry name" value="HDAC_classIV"/>
    <property type="match status" value="1"/>
</dbReference>
<evidence type="ECO:0000256" key="4">
    <source>
        <dbReference type="ARBA" id="ARBA00022491"/>
    </source>
</evidence>
<evidence type="ECO:0000256" key="8">
    <source>
        <dbReference type="ARBA" id="ARBA00023163"/>
    </source>
</evidence>
<comment type="function">
    <text evidence="11">Responsible for the deacetylation of lysine residues on the N-terminal part of the core histones (H2A, H2B, H3 and H4). Histone deacetylation gives a tag for epigenetic repression and plays an important role in transcriptional regulation, cell cycle progression and developmental events. Histone deacetylases act via the formation of large multiprotein complexes.</text>
</comment>
<dbReference type="EC" id="3.5.1.98" evidence="3"/>
<feature type="compositionally biased region" description="Basic and acidic residues" evidence="14">
    <location>
        <begin position="27"/>
        <end position="45"/>
    </location>
</feature>
<feature type="domain" description="Histone deacetylase" evidence="15">
    <location>
        <begin position="99"/>
        <end position="392"/>
    </location>
</feature>
<evidence type="ECO:0000256" key="2">
    <source>
        <dbReference type="ARBA" id="ARBA00005947"/>
    </source>
</evidence>
<dbReference type="SUPFAM" id="SSF52768">
    <property type="entry name" value="Arginase/deacetylase"/>
    <property type="match status" value="1"/>
</dbReference>
<keyword evidence="8" id="KW-0804">Transcription</keyword>
<dbReference type="Gene3D" id="3.40.800.20">
    <property type="entry name" value="Histone deacetylase domain"/>
    <property type="match status" value="1"/>
</dbReference>
<dbReference type="PANTHER" id="PTHR10625:SF23">
    <property type="entry name" value="HISTONE DEACETYLASE 11"/>
    <property type="match status" value="1"/>
</dbReference>
<dbReference type="GeneID" id="110986466"/>
<dbReference type="KEGG" id="aplc:110986466"/>
<keyword evidence="9" id="KW-0539">Nucleus</keyword>
<evidence type="ECO:0000256" key="14">
    <source>
        <dbReference type="SAM" id="MobiDB-lite"/>
    </source>
</evidence>
<evidence type="ECO:0000256" key="9">
    <source>
        <dbReference type="ARBA" id="ARBA00023242"/>
    </source>
</evidence>
<evidence type="ECO:0000256" key="10">
    <source>
        <dbReference type="ARBA" id="ARBA00048287"/>
    </source>
</evidence>